<dbReference type="Pfam" id="PF00561">
    <property type="entry name" value="Abhydrolase_1"/>
    <property type="match status" value="1"/>
</dbReference>
<dbReference type="GO" id="GO:0016787">
    <property type="term" value="F:hydrolase activity"/>
    <property type="evidence" value="ECO:0007669"/>
    <property type="project" value="UniProtKB-KW"/>
</dbReference>
<organism evidence="2 3">
    <name type="scientific">Nesterenkonia aethiopica</name>
    <dbReference type="NCBI Taxonomy" id="269144"/>
    <lineage>
        <taxon>Bacteria</taxon>
        <taxon>Bacillati</taxon>
        <taxon>Actinomycetota</taxon>
        <taxon>Actinomycetes</taxon>
        <taxon>Micrococcales</taxon>
        <taxon>Micrococcaceae</taxon>
        <taxon>Nesterenkonia</taxon>
    </lineage>
</organism>
<keyword evidence="3" id="KW-1185">Reference proteome</keyword>
<dbReference type="PANTHER" id="PTHR43433">
    <property type="entry name" value="HYDROLASE, ALPHA/BETA FOLD FAMILY PROTEIN"/>
    <property type="match status" value="1"/>
</dbReference>
<dbReference type="EMBL" id="BAAAVT010000012">
    <property type="protein sequence ID" value="GAA3067774.1"/>
    <property type="molecule type" value="Genomic_DNA"/>
</dbReference>
<feature type="domain" description="AB hydrolase-1" evidence="1">
    <location>
        <begin position="40"/>
        <end position="169"/>
    </location>
</feature>
<protein>
    <submittedName>
        <fullName evidence="2">Alpha/beta hydrolase</fullName>
    </submittedName>
</protein>
<sequence>MSCLREADVSRLLHPAPETWRTPSGLTAHLWRRPFADRAPVLLVHGYASNVLYNWVKTGWLDPLAAQGRSVLAVDLPGHGSSADVDPTGLSVQDLLDDLHGLSTEMVADEPSGDAIAVHGYSLGSRLAWQLAAAHPELVASLIVGGAPAADRLAGLDAEAARRWARDGVVPQDPLTRSVVTVAAAMPDQNLPHVVELLLAVARTPFDPAAAVPAAPTLVVAGARDEIAAGSARLAELVVAAGHPARLVEVPGRDHVNVLTSRIYKDAVLDALP</sequence>
<dbReference type="InterPro" id="IPR029058">
    <property type="entry name" value="AB_hydrolase_fold"/>
</dbReference>
<dbReference type="Proteomes" id="UP001500236">
    <property type="component" value="Unassembled WGS sequence"/>
</dbReference>
<name>A0ABP6LYX9_9MICC</name>
<gene>
    <name evidence="2" type="ORF">GCM10010529_20570</name>
</gene>
<accession>A0ABP6LYX9</accession>
<reference evidence="3" key="1">
    <citation type="journal article" date="2019" name="Int. J. Syst. Evol. Microbiol.">
        <title>The Global Catalogue of Microorganisms (GCM) 10K type strain sequencing project: providing services to taxonomists for standard genome sequencing and annotation.</title>
        <authorList>
            <consortium name="The Broad Institute Genomics Platform"/>
            <consortium name="The Broad Institute Genome Sequencing Center for Infectious Disease"/>
            <person name="Wu L."/>
            <person name="Ma J."/>
        </authorList>
    </citation>
    <scope>NUCLEOTIDE SEQUENCE [LARGE SCALE GENOMIC DNA]</scope>
    <source>
        <strain evidence="3">JCM 14309</strain>
    </source>
</reference>
<comment type="caution">
    <text evidence="2">The sequence shown here is derived from an EMBL/GenBank/DDBJ whole genome shotgun (WGS) entry which is preliminary data.</text>
</comment>
<proteinExistence type="predicted"/>
<dbReference type="InterPro" id="IPR000073">
    <property type="entry name" value="AB_hydrolase_1"/>
</dbReference>
<dbReference type="InterPro" id="IPR050471">
    <property type="entry name" value="AB_hydrolase"/>
</dbReference>
<keyword evidence="2" id="KW-0378">Hydrolase</keyword>
<dbReference type="SUPFAM" id="SSF53474">
    <property type="entry name" value="alpha/beta-Hydrolases"/>
    <property type="match status" value="1"/>
</dbReference>
<evidence type="ECO:0000313" key="2">
    <source>
        <dbReference type="EMBL" id="GAA3067774.1"/>
    </source>
</evidence>
<evidence type="ECO:0000313" key="3">
    <source>
        <dbReference type="Proteomes" id="UP001500236"/>
    </source>
</evidence>
<dbReference type="PANTHER" id="PTHR43433:SF5">
    <property type="entry name" value="AB HYDROLASE-1 DOMAIN-CONTAINING PROTEIN"/>
    <property type="match status" value="1"/>
</dbReference>
<evidence type="ECO:0000259" key="1">
    <source>
        <dbReference type="Pfam" id="PF00561"/>
    </source>
</evidence>
<dbReference type="Gene3D" id="3.40.50.1820">
    <property type="entry name" value="alpha/beta hydrolase"/>
    <property type="match status" value="1"/>
</dbReference>